<dbReference type="Proteomes" id="UP000887576">
    <property type="component" value="Unplaced"/>
</dbReference>
<organism evidence="1 2">
    <name type="scientific">Panagrolaimus sp. JU765</name>
    <dbReference type="NCBI Taxonomy" id="591449"/>
    <lineage>
        <taxon>Eukaryota</taxon>
        <taxon>Metazoa</taxon>
        <taxon>Ecdysozoa</taxon>
        <taxon>Nematoda</taxon>
        <taxon>Chromadorea</taxon>
        <taxon>Rhabditida</taxon>
        <taxon>Tylenchina</taxon>
        <taxon>Panagrolaimomorpha</taxon>
        <taxon>Panagrolaimoidea</taxon>
        <taxon>Panagrolaimidae</taxon>
        <taxon>Panagrolaimus</taxon>
    </lineage>
</organism>
<evidence type="ECO:0000313" key="2">
    <source>
        <dbReference type="WBParaSite" id="JU765_v2.g4403.t1"/>
    </source>
</evidence>
<evidence type="ECO:0000313" key="1">
    <source>
        <dbReference type="Proteomes" id="UP000887576"/>
    </source>
</evidence>
<accession>A0AC34R8R4</accession>
<name>A0AC34R8R4_9BILA</name>
<reference evidence="2" key="1">
    <citation type="submission" date="2022-11" db="UniProtKB">
        <authorList>
            <consortium name="WormBaseParasite"/>
        </authorList>
    </citation>
    <scope>IDENTIFICATION</scope>
</reference>
<dbReference type="WBParaSite" id="JU765_v2.g4403.t1">
    <property type="protein sequence ID" value="JU765_v2.g4403.t1"/>
    <property type="gene ID" value="JU765_v2.g4403"/>
</dbReference>
<protein>
    <submittedName>
        <fullName evidence="2">Uncharacterized protein</fullName>
    </submittedName>
</protein>
<proteinExistence type="predicted"/>
<sequence length="158" mass="18030">MSTSSSFVPKLIANKQNVTDKLVVPSSKIPKPHKKDNVQPEPIKLEEERLKHEKKDKTIEQLTKMVPVDLNTSAAAKNDFFDSNGRPSIICRRDVNEMESFANISQQSFRQQFGCFAVIGIEKQFYHGYQLGEQDEKVTPFDFSDISDTEFQHFFGIG</sequence>